<reference evidence="1" key="2">
    <citation type="journal article" date="2021" name="PeerJ">
        <title>Extensive microbial diversity within the chicken gut microbiome revealed by metagenomics and culture.</title>
        <authorList>
            <person name="Gilroy R."/>
            <person name="Ravi A."/>
            <person name="Getino M."/>
            <person name="Pursley I."/>
            <person name="Horton D.L."/>
            <person name="Alikhan N.F."/>
            <person name="Baker D."/>
            <person name="Gharbi K."/>
            <person name="Hall N."/>
            <person name="Watson M."/>
            <person name="Adriaenssens E.M."/>
            <person name="Foster-Nyarko E."/>
            <person name="Jarju S."/>
            <person name="Secka A."/>
            <person name="Antonio M."/>
            <person name="Oren A."/>
            <person name="Chaudhuri R.R."/>
            <person name="La Ragione R."/>
            <person name="Hildebrand F."/>
            <person name="Pallen M.J."/>
        </authorList>
    </citation>
    <scope>NUCLEOTIDE SEQUENCE</scope>
    <source>
        <strain evidence="1">CHK184-20233</strain>
    </source>
</reference>
<organism evidence="1 2">
    <name type="scientific">Candidatus Onthousia excrementipullorum</name>
    <dbReference type="NCBI Taxonomy" id="2840884"/>
    <lineage>
        <taxon>Bacteria</taxon>
        <taxon>Bacillati</taxon>
        <taxon>Bacillota</taxon>
        <taxon>Bacilli</taxon>
        <taxon>Candidatus Onthousia</taxon>
    </lineage>
</organism>
<evidence type="ECO:0000313" key="2">
    <source>
        <dbReference type="Proteomes" id="UP000824232"/>
    </source>
</evidence>
<reference evidence="1" key="1">
    <citation type="submission" date="2020-10" db="EMBL/GenBank/DDBJ databases">
        <authorList>
            <person name="Gilroy R."/>
        </authorList>
    </citation>
    <scope>NUCLEOTIDE SEQUENCE</scope>
    <source>
        <strain evidence="1">CHK184-20233</strain>
    </source>
</reference>
<gene>
    <name evidence="1" type="ORF">IAB38_06905</name>
</gene>
<dbReference type="InterPro" id="IPR021829">
    <property type="entry name" value="DUF3419"/>
</dbReference>
<dbReference type="AlphaFoldDB" id="A0A9D1DVP0"/>
<evidence type="ECO:0000313" key="1">
    <source>
        <dbReference type="EMBL" id="HIR59763.1"/>
    </source>
</evidence>
<proteinExistence type="predicted"/>
<comment type="caution">
    <text evidence="1">The sequence shown here is derived from an EMBL/GenBank/DDBJ whole genome shotgun (WGS) entry which is preliminary data.</text>
</comment>
<dbReference type="Pfam" id="PF11899">
    <property type="entry name" value="DUF3419"/>
    <property type="match status" value="1"/>
</dbReference>
<sequence>MSKIKDDIKRANYLIKIPSFFRENDDIFDMIYPFTTENINGMFSHFNFKDKDCLSVLGSSDQVFDMYLRGASSVTAFDINPLTEYLFYLKKAALDANLTKEEYLDYFCYRGTDNYAIFGKRLIKPFDIRIFDKIAPNLKGNSYKFWNDLYNKYNFSTIRESARLFNSDEYFRDTLEHTVAYLDDDNFEKLKEVSKNIKITFINKDIKELVLAKNYDLMYFSNIIQYASSMFLKNTICETAYLQRKLPLEAFKNYIMSFKDNLNANGIIIIGYIYTIFDEYYSNGIFNKEIRDKVFPLDEFNYYYFKSIDYYESPYTNIDPKREKDACLVYKKTV</sequence>
<accession>A0A9D1DVP0</accession>
<dbReference type="EMBL" id="DVHC01000064">
    <property type="protein sequence ID" value="HIR59763.1"/>
    <property type="molecule type" value="Genomic_DNA"/>
</dbReference>
<name>A0A9D1DVP0_9FIRM</name>
<protein>
    <submittedName>
        <fullName evidence="1">DUF3419 family protein</fullName>
    </submittedName>
</protein>
<dbReference type="Proteomes" id="UP000824232">
    <property type="component" value="Unassembled WGS sequence"/>
</dbReference>